<evidence type="ECO:0000313" key="2">
    <source>
        <dbReference type="Proteomes" id="UP000265520"/>
    </source>
</evidence>
<accession>A0A392MDR0</accession>
<name>A0A392MDR0_9FABA</name>
<organism evidence="1 2">
    <name type="scientific">Trifolium medium</name>
    <dbReference type="NCBI Taxonomy" id="97028"/>
    <lineage>
        <taxon>Eukaryota</taxon>
        <taxon>Viridiplantae</taxon>
        <taxon>Streptophyta</taxon>
        <taxon>Embryophyta</taxon>
        <taxon>Tracheophyta</taxon>
        <taxon>Spermatophyta</taxon>
        <taxon>Magnoliopsida</taxon>
        <taxon>eudicotyledons</taxon>
        <taxon>Gunneridae</taxon>
        <taxon>Pentapetalae</taxon>
        <taxon>rosids</taxon>
        <taxon>fabids</taxon>
        <taxon>Fabales</taxon>
        <taxon>Fabaceae</taxon>
        <taxon>Papilionoideae</taxon>
        <taxon>50 kb inversion clade</taxon>
        <taxon>NPAAA clade</taxon>
        <taxon>Hologalegina</taxon>
        <taxon>IRL clade</taxon>
        <taxon>Trifolieae</taxon>
        <taxon>Trifolium</taxon>
    </lineage>
</organism>
<dbReference type="EMBL" id="LXQA010007576">
    <property type="protein sequence ID" value="MCH84908.1"/>
    <property type="molecule type" value="Genomic_DNA"/>
</dbReference>
<reference evidence="1 2" key="1">
    <citation type="journal article" date="2018" name="Front. Plant Sci.">
        <title>Red Clover (Trifolium pratense) and Zigzag Clover (T. medium) - A Picture of Genomic Similarities and Differences.</title>
        <authorList>
            <person name="Dluhosova J."/>
            <person name="Istvanek J."/>
            <person name="Nedelnik J."/>
            <person name="Repkova J."/>
        </authorList>
    </citation>
    <scope>NUCLEOTIDE SEQUENCE [LARGE SCALE GENOMIC DNA]</scope>
    <source>
        <strain evidence="2">cv. 10/8</strain>
        <tissue evidence="1">Leaf</tissue>
    </source>
</reference>
<comment type="caution">
    <text evidence="1">The sequence shown here is derived from an EMBL/GenBank/DDBJ whole genome shotgun (WGS) entry which is preliminary data.</text>
</comment>
<proteinExistence type="predicted"/>
<keyword evidence="2" id="KW-1185">Reference proteome</keyword>
<protein>
    <submittedName>
        <fullName evidence="1">Uncharacterized protein</fullName>
    </submittedName>
</protein>
<evidence type="ECO:0000313" key="1">
    <source>
        <dbReference type="EMBL" id="MCH84908.1"/>
    </source>
</evidence>
<dbReference type="AlphaFoldDB" id="A0A392MDR0"/>
<sequence>MNTAAYILLDRAMRQSRRALRQNQSQTCFLKLRRRVAPTPLRVAQQTEAITMPAISNRRLAPWQLRLAPAAEQHQKILFSGSIHQDEGNYQQCL</sequence>
<dbReference type="Proteomes" id="UP000265520">
    <property type="component" value="Unassembled WGS sequence"/>
</dbReference>
<gene>
    <name evidence="1" type="ORF">A2U01_0005746</name>
</gene>